<reference evidence="2 3" key="1">
    <citation type="submission" date="2020-08" db="EMBL/GenBank/DDBJ databases">
        <title>Bridging the membrane lipid divide: bacteria of the FCB group superphylum have the potential to synthesize archaeal ether lipids.</title>
        <authorList>
            <person name="Villanueva L."/>
            <person name="Von Meijenfeldt F.A.B."/>
            <person name="Westbye A.B."/>
            <person name="Yadav S."/>
            <person name="Hopmans E.C."/>
            <person name="Dutilh B.E."/>
            <person name="Sinninghe Damste J.S."/>
        </authorList>
    </citation>
    <scope>NUCLEOTIDE SEQUENCE [LARGE SCALE GENOMIC DNA]</scope>
    <source>
        <strain evidence="2">NIOZ-UU100</strain>
    </source>
</reference>
<name>A0A8J6TXW3_9GAMM</name>
<dbReference type="Proteomes" id="UP000654401">
    <property type="component" value="Unassembled WGS sequence"/>
</dbReference>
<feature type="transmembrane region" description="Helical" evidence="1">
    <location>
        <begin position="274"/>
        <end position="294"/>
    </location>
</feature>
<evidence type="ECO:0000313" key="3">
    <source>
        <dbReference type="Proteomes" id="UP000654401"/>
    </source>
</evidence>
<dbReference type="EMBL" id="JACNFK010000034">
    <property type="protein sequence ID" value="MBC8520202.1"/>
    <property type="molecule type" value="Genomic_DNA"/>
</dbReference>
<sequence length="402" mass="45128">MLLNIENKSEPVHSFALFQLGFRPFFLAASLYSIVAIVLWTLSYSFQWHPGAILQFGNHFLWHGHEMVFGYGVAVAGGFLLTASMNWTGVQTIRFTPLALLFSLWLLARILPWIDSIPLIIPATLDLLFLLALTIAITHPLYKARQWDQVRIFTSKFLTIFISNLIFYLGVFKVIDGGERIGLYGGIYLIIALLLTLGRRVFPFFIEKGVGVELTLKNSKFLDISSLALFLLFALSDIFLPQLWVSGLLAAALVVVHGLRFVNWYTNLIWNKPLLWVLMVGYGWIILGFLFKALSAFGVISPLIALHAFTYGAIGIITMGMMARVILGHTGRSIFNPPKSLNIIFGLLLVGAVVRVLLPIILPEQFVTMVLISQLFWVASFTMFLWNYAAMLIQPRTDGRPG</sequence>
<feature type="transmembrane region" description="Helical" evidence="1">
    <location>
        <begin position="343"/>
        <end position="362"/>
    </location>
</feature>
<feature type="transmembrane region" description="Helical" evidence="1">
    <location>
        <begin position="62"/>
        <end position="83"/>
    </location>
</feature>
<organism evidence="2 3">
    <name type="scientific">Candidatus Thiopontia autotrophica</name>
    <dbReference type="NCBI Taxonomy" id="2841688"/>
    <lineage>
        <taxon>Bacteria</taxon>
        <taxon>Pseudomonadati</taxon>
        <taxon>Pseudomonadota</taxon>
        <taxon>Gammaproteobacteria</taxon>
        <taxon>Candidatus Thiopontia</taxon>
    </lineage>
</organism>
<dbReference type="InterPro" id="IPR010266">
    <property type="entry name" value="NnrS"/>
</dbReference>
<evidence type="ECO:0000313" key="2">
    <source>
        <dbReference type="EMBL" id="MBC8520202.1"/>
    </source>
</evidence>
<accession>A0A8J6TXW3</accession>
<feature type="transmembrane region" description="Helical" evidence="1">
    <location>
        <begin position="242"/>
        <end position="262"/>
    </location>
</feature>
<keyword evidence="1" id="KW-1133">Transmembrane helix</keyword>
<feature type="transmembrane region" description="Helical" evidence="1">
    <location>
        <begin position="181"/>
        <end position="198"/>
    </location>
</feature>
<feature type="transmembrane region" description="Helical" evidence="1">
    <location>
        <begin position="300"/>
        <end position="322"/>
    </location>
</feature>
<feature type="transmembrane region" description="Helical" evidence="1">
    <location>
        <begin position="95"/>
        <end position="114"/>
    </location>
</feature>
<comment type="caution">
    <text evidence="2">The sequence shown here is derived from an EMBL/GenBank/DDBJ whole genome shotgun (WGS) entry which is preliminary data.</text>
</comment>
<feature type="transmembrane region" description="Helical" evidence="1">
    <location>
        <begin position="154"/>
        <end position="175"/>
    </location>
</feature>
<keyword evidence="1" id="KW-0812">Transmembrane</keyword>
<gene>
    <name evidence="2" type="ORF">H8D24_07340</name>
</gene>
<protein>
    <submittedName>
        <fullName evidence="2">NnrS family protein</fullName>
    </submittedName>
</protein>
<feature type="transmembrane region" description="Helical" evidence="1">
    <location>
        <begin position="374"/>
        <end position="393"/>
    </location>
</feature>
<dbReference type="Pfam" id="PF05940">
    <property type="entry name" value="NnrS"/>
    <property type="match status" value="1"/>
</dbReference>
<feature type="transmembrane region" description="Helical" evidence="1">
    <location>
        <begin position="120"/>
        <end position="142"/>
    </location>
</feature>
<evidence type="ECO:0000256" key="1">
    <source>
        <dbReference type="SAM" id="Phobius"/>
    </source>
</evidence>
<dbReference type="AlphaFoldDB" id="A0A8J6TXW3"/>
<proteinExistence type="predicted"/>
<feature type="transmembrane region" description="Helical" evidence="1">
    <location>
        <begin position="20"/>
        <end position="42"/>
    </location>
</feature>
<feature type="transmembrane region" description="Helical" evidence="1">
    <location>
        <begin position="219"/>
        <end position="236"/>
    </location>
</feature>
<keyword evidence="1" id="KW-0472">Membrane</keyword>